<dbReference type="Gene3D" id="3.40.30.10">
    <property type="entry name" value="Glutaredoxin"/>
    <property type="match status" value="1"/>
</dbReference>
<sequence length="587" mass="64679">MKNSCQHSSLHLPQEHFLHRLHALQQEFLHISPQAMQQVATEFNLPLSQVAAVVAFYSFFSTQPCGRFHILFSNCTSCGYLSDEQNLMQLLSQQLHATPGQTRADGLVSIDETSCIGLCNQGASLLVNGIPLTHLSPDKIAQIAQRITAHIPTAEWPVEWFEINDTIYQRNLLLTAPLVPYDALQKAIIHGAAETLAIIQQSGLNGRGGAGFNTGQKWQLCREAPGDTHYVVCNADEGEPGTFKDRVLLRDHAEALFEGMSVCAFVIGAKKGFVYLRAEYRYLQSHLQAVLARRRTQGLLGRHILNHLDFHFDIDIVVGAGAYICGEESALIESLEGKPGIPRIRPPFPVTHGYLGQPTVVNNVETLIAAAHIVEHGSGWFNSVGTEKSKGTKILSVSGDCQLPGIYEYPFGVRIQRILDDCGAQNVQAVQIGGPAGKLINVTEFDRTISFEDISTGGSFLVFGQPRDLLTIHRNFAHFFAHESCGFCAPCRVGTQLLKNNLDKIAEGRGTTYDIEELKQLSSLIQHHSHCGLGHTAANHVMDSLQHFPQAFTAHLKQHFTAQFDLDQALKNARQITHRDDAAAHLD</sequence>
<dbReference type="Pfam" id="PF10589">
    <property type="entry name" value="NADH_4Fe-4S"/>
    <property type="match status" value="1"/>
</dbReference>
<dbReference type="SUPFAM" id="SSF140490">
    <property type="entry name" value="Nqo1C-terminal domain-like"/>
    <property type="match status" value="1"/>
</dbReference>
<evidence type="ECO:0000256" key="2">
    <source>
        <dbReference type="ARBA" id="ARBA00007523"/>
    </source>
</evidence>
<keyword evidence="4" id="KW-0479">Metal-binding</keyword>
<dbReference type="InterPro" id="IPR001949">
    <property type="entry name" value="NADH-UbQ_OxRdtase_51kDa_CS"/>
</dbReference>
<dbReference type="EMBL" id="PXXU01000014">
    <property type="protein sequence ID" value="PSJ17755.1"/>
    <property type="molecule type" value="Genomic_DNA"/>
</dbReference>
<evidence type="ECO:0000313" key="8">
    <source>
        <dbReference type="EMBL" id="PSJ17755.1"/>
    </source>
</evidence>
<dbReference type="Proteomes" id="UP000241912">
    <property type="component" value="Unassembled WGS sequence"/>
</dbReference>
<dbReference type="PANTHER" id="PTHR43578:SF3">
    <property type="entry name" value="NADH-QUINONE OXIDOREDUCTASE SUBUNIT F"/>
    <property type="match status" value="1"/>
</dbReference>
<dbReference type="SMART" id="SM00928">
    <property type="entry name" value="NADH_4Fe-4S"/>
    <property type="match status" value="1"/>
</dbReference>
<dbReference type="InterPro" id="IPR036249">
    <property type="entry name" value="Thioredoxin-like_sf"/>
</dbReference>
<comment type="caution">
    <text evidence="8">The sequence shown here is derived from an EMBL/GenBank/DDBJ whole genome shotgun (WGS) entry which is preliminary data.</text>
</comment>
<evidence type="ECO:0000259" key="7">
    <source>
        <dbReference type="SMART" id="SM00928"/>
    </source>
</evidence>
<keyword evidence="6" id="KW-0411">Iron-sulfur</keyword>
<evidence type="ECO:0000256" key="3">
    <source>
        <dbReference type="ARBA" id="ARBA00022485"/>
    </source>
</evidence>
<dbReference type="SUPFAM" id="SSF142019">
    <property type="entry name" value="Nqo1 FMN-binding domain-like"/>
    <property type="match status" value="1"/>
</dbReference>
<comment type="cofactor">
    <cofactor evidence="1">
        <name>FMN</name>
        <dbReference type="ChEBI" id="CHEBI:58210"/>
    </cofactor>
</comment>
<dbReference type="RefSeq" id="WP_106706465.1">
    <property type="nucleotide sequence ID" value="NZ_PXXU01000014.1"/>
</dbReference>
<dbReference type="Pfam" id="PF01257">
    <property type="entry name" value="2Fe-2S_thioredx"/>
    <property type="match status" value="1"/>
</dbReference>
<dbReference type="Pfam" id="PF01512">
    <property type="entry name" value="Complex1_51K"/>
    <property type="match status" value="1"/>
</dbReference>
<evidence type="ECO:0000313" key="9">
    <source>
        <dbReference type="Proteomes" id="UP000241912"/>
    </source>
</evidence>
<protein>
    <submittedName>
        <fullName evidence="8">NADP oxidoreductase</fullName>
    </submittedName>
</protein>
<keyword evidence="3" id="KW-0004">4Fe-4S</keyword>
<feature type="domain" description="NADH-ubiquinone oxidoreductase 51kDa subunit iron-sulphur binding" evidence="7">
    <location>
        <begin position="470"/>
        <end position="515"/>
    </location>
</feature>
<dbReference type="InterPro" id="IPR037207">
    <property type="entry name" value="Nuop51_4Fe4S-bd_sf"/>
</dbReference>
<evidence type="ECO:0000256" key="5">
    <source>
        <dbReference type="ARBA" id="ARBA00023004"/>
    </source>
</evidence>
<dbReference type="GO" id="GO:0008137">
    <property type="term" value="F:NADH dehydrogenase (ubiquinone) activity"/>
    <property type="evidence" value="ECO:0007669"/>
    <property type="project" value="InterPro"/>
</dbReference>
<dbReference type="SUPFAM" id="SSF142984">
    <property type="entry name" value="Nqo1 middle domain-like"/>
    <property type="match status" value="1"/>
</dbReference>
<accession>A0A2P7NWF3</accession>
<gene>
    <name evidence="8" type="ORF">C7H79_06390</name>
</gene>
<dbReference type="PROSITE" id="PS00645">
    <property type="entry name" value="COMPLEX1_51K_2"/>
    <property type="match status" value="1"/>
</dbReference>
<dbReference type="FunFam" id="1.20.1440.230:FF:000001">
    <property type="entry name" value="Mitochondrial NADH dehydrogenase flavoprotein 1"/>
    <property type="match status" value="1"/>
</dbReference>
<dbReference type="GO" id="GO:0010181">
    <property type="term" value="F:FMN binding"/>
    <property type="evidence" value="ECO:0007669"/>
    <property type="project" value="InterPro"/>
</dbReference>
<keyword evidence="9" id="KW-1185">Reference proteome</keyword>
<dbReference type="Gene3D" id="3.10.20.600">
    <property type="match status" value="1"/>
</dbReference>
<reference evidence="8 9" key="1">
    <citation type="submission" date="2018-03" db="EMBL/GenBank/DDBJ databases">
        <title>Draft genome of Nitrosomonas supralitoralis APG5.</title>
        <authorList>
            <person name="Urakawa H."/>
            <person name="Lopez J.V."/>
        </authorList>
    </citation>
    <scope>NUCLEOTIDE SEQUENCE [LARGE SCALE GENOMIC DNA]</scope>
    <source>
        <strain evidence="8 9">APG5</strain>
    </source>
</reference>
<proteinExistence type="inferred from homology"/>
<dbReference type="Gene3D" id="1.20.1440.230">
    <property type="entry name" value="NADH-ubiquinone oxidoreductase 51kDa subunit, iron-sulphur binding domain"/>
    <property type="match status" value="1"/>
</dbReference>
<dbReference type="SUPFAM" id="SSF52833">
    <property type="entry name" value="Thioredoxin-like"/>
    <property type="match status" value="1"/>
</dbReference>
<organism evidence="8 9">
    <name type="scientific">Nitrosomonas supralitoralis</name>
    <dbReference type="NCBI Taxonomy" id="2116706"/>
    <lineage>
        <taxon>Bacteria</taxon>
        <taxon>Pseudomonadati</taxon>
        <taxon>Pseudomonadota</taxon>
        <taxon>Betaproteobacteria</taxon>
        <taxon>Nitrosomonadales</taxon>
        <taxon>Nitrosomonadaceae</taxon>
        <taxon>Nitrosomonas</taxon>
    </lineage>
</organism>
<dbReference type="OrthoDB" id="9805533at2"/>
<comment type="similarity">
    <text evidence="2">Belongs to the complex I 51 kDa subunit family.</text>
</comment>
<keyword evidence="5" id="KW-0408">Iron</keyword>
<dbReference type="PROSITE" id="PS00644">
    <property type="entry name" value="COMPLEX1_51K_1"/>
    <property type="match status" value="1"/>
</dbReference>
<dbReference type="AlphaFoldDB" id="A0A2P7NWF3"/>
<name>A0A2P7NWF3_9PROT</name>
<evidence type="ECO:0000256" key="6">
    <source>
        <dbReference type="ARBA" id="ARBA00023014"/>
    </source>
</evidence>
<dbReference type="InterPro" id="IPR041921">
    <property type="entry name" value="NuoE_N"/>
</dbReference>
<dbReference type="InterPro" id="IPR037225">
    <property type="entry name" value="Nuo51_FMN-bd_sf"/>
</dbReference>
<dbReference type="Gene3D" id="1.10.10.1590">
    <property type="entry name" value="NADH-quinone oxidoreductase subunit E"/>
    <property type="match status" value="1"/>
</dbReference>
<evidence type="ECO:0000256" key="1">
    <source>
        <dbReference type="ARBA" id="ARBA00001917"/>
    </source>
</evidence>
<dbReference type="PANTHER" id="PTHR43578">
    <property type="entry name" value="NADH-QUINONE OXIDOREDUCTASE SUBUNIT F"/>
    <property type="match status" value="1"/>
</dbReference>
<dbReference type="InterPro" id="IPR019575">
    <property type="entry name" value="Nuop51_4Fe4S-bd"/>
</dbReference>
<dbReference type="GO" id="GO:0051539">
    <property type="term" value="F:4 iron, 4 sulfur cluster binding"/>
    <property type="evidence" value="ECO:0007669"/>
    <property type="project" value="UniProtKB-KW"/>
</dbReference>
<dbReference type="Gene3D" id="3.40.50.11540">
    <property type="entry name" value="NADH-ubiquinone oxidoreductase 51kDa subunit"/>
    <property type="match status" value="1"/>
</dbReference>
<evidence type="ECO:0000256" key="4">
    <source>
        <dbReference type="ARBA" id="ARBA00022723"/>
    </source>
</evidence>
<dbReference type="GO" id="GO:0046872">
    <property type="term" value="F:metal ion binding"/>
    <property type="evidence" value="ECO:0007669"/>
    <property type="project" value="UniProtKB-KW"/>
</dbReference>
<dbReference type="InterPro" id="IPR011538">
    <property type="entry name" value="Nuo51_FMN-bd"/>
</dbReference>